<evidence type="ECO:0000313" key="3">
    <source>
        <dbReference type="Proteomes" id="UP000630142"/>
    </source>
</evidence>
<accession>A0A8J3DU96</accession>
<name>A0A8J3DU96_9HYPH</name>
<organism evidence="2 3">
    <name type="scientific">Tianweitania populi</name>
    <dbReference type="NCBI Taxonomy" id="1607949"/>
    <lineage>
        <taxon>Bacteria</taxon>
        <taxon>Pseudomonadati</taxon>
        <taxon>Pseudomonadota</taxon>
        <taxon>Alphaproteobacteria</taxon>
        <taxon>Hyphomicrobiales</taxon>
        <taxon>Phyllobacteriaceae</taxon>
        <taxon>Tianweitania</taxon>
    </lineage>
</organism>
<reference evidence="2" key="2">
    <citation type="submission" date="2020-09" db="EMBL/GenBank/DDBJ databases">
        <authorList>
            <person name="Sun Q."/>
            <person name="Kim S."/>
        </authorList>
    </citation>
    <scope>NUCLEOTIDE SEQUENCE</scope>
    <source>
        <strain evidence="2">KCTC 42249</strain>
    </source>
</reference>
<keyword evidence="1" id="KW-0812">Transmembrane</keyword>
<protein>
    <submittedName>
        <fullName evidence="2">Uncharacterized protein</fullName>
    </submittedName>
</protein>
<evidence type="ECO:0000256" key="1">
    <source>
        <dbReference type="SAM" id="Phobius"/>
    </source>
</evidence>
<keyword evidence="3" id="KW-1185">Reference proteome</keyword>
<dbReference type="AlphaFoldDB" id="A0A8J3DU96"/>
<gene>
    <name evidence="2" type="ORF">GCM10016234_06400</name>
</gene>
<proteinExistence type="predicted"/>
<keyword evidence="1" id="KW-0472">Membrane</keyword>
<reference evidence="2" key="1">
    <citation type="journal article" date="2014" name="Int. J. Syst. Evol. Microbiol.">
        <title>Complete genome sequence of Corynebacterium casei LMG S-19264T (=DSM 44701T), isolated from a smear-ripened cheese.</title>
        <authorList>
            <consortium name="US DOE Joint Genome Institute (JGI-PGF)"/>
            <person name="Walter F."/>
            <person name="Albersmeier A."/>
            <person name="Kalinowski J."/>
            <person name="Ruckert C."/>
        </authorList>
    </citation>
    <scope>NUCLEOTIDE SEQUENCE</scope>
    <source>
        <strain evidence="2">KCTC 42249</strain>
    </source>
</reference>
<feature type="transmembrane region" description="Helical" evidence="1">
    <location>
        <begin position="6"/>
        <end position="25"/>
    </location>
</feature>
<sequence length="178" mass="19984">MEEFWEVVKGIGAVVGLLTGAFVVWDRSMRHYPFAVVTARPMIPNGMNYHALLFIENPSPRPIILEWKNGAGPGQLRVAVDNSARGIIKSILEGRSTLVLDQKSTVELVLLKPSDYAELPADQTVTYEIGWQYAQPSLYKPKRHLRGGIAKRDLQTLLRENLEGYTQSPTDYEGDDQD</sequence>
<evidence type="ECO:0000313" key="2">
    <source>
        <dbReference type="EMBL" id="GHD07694.1"/>
    </source>
</evidence>
<comment type="caution">
    <text evidence="2">The sequence shown here is derived from an EMBL/GenBank/DDBJ whole genome shotgun (WGS) entry which is preliminary data.</text>
</comment>
<dbReference type="Proteomes" id="UP000630142">
    <property type="component" value="Unassembled WGS sequence"/>
</dbReference>
<dbReference type="EMBL" id="BMZQ01000001">
    <property type="protein sequence ID" value="GHD07694.1"/>
    <property type="molecule type" value="Genomic_DNA"/>
</dbReference>
<dbReference type="RefSeq" id="WP_189501559.1">
    <property type="nucleotide sequence ID" value="NZ_BMZQ01000001.1"/>
</dbReference>
<keyword evidence="1" id="KW-1133">Transmembrane helix</keyword>